<reference evidence="6 7" key="1">
    <citation type="submission" date="2016-11" db="EMBL/GenBank/DDBJ databases">
        <authorList>
            <person name="Jaros S."/>
            <person name="Januszkiewicz K."/>
            <person name="Wedrychowicz H."/>
        </authorList>
    </citation>
    <scope>NUCLEOTIDE SEQUENCE [LARGE SCALE GENOMIC DNA]</scope>
    <source>
        <strain evidence="6 7">DSM 24787</strain>
    </source>
</reference>
<dbReference type="InterPro" id="IPR000843">
    <property type="entry name" value="HTH_LacI"/>
</dbReference>
<dbReference type="EMBL" id="FSRA01000002">
    <property type="protein sequence ID" value="SIO53214.1"/>
    <property type="molecule type" value="Genomic_DNA"/>
</dbReference>
<dbReference type="Gene3D" id="3.40.50.2300">
    <property type="match status" value="2"/>
</dbReference>
<keyword evidence="4" id="KW-0804">Transcription</keyword>
<dbReference type="InterPro" id="IPR028082">
    <property type="entry name" value="Peripla_BP_I"/>
</dbReference>
<proteinExistence type="predicted"/>
<gene>
    <name evidence="6" type="ORF">SAMN04488055_5372</name>
</gene>
<dbReference type="STRING" id="536979.SAMN04488055_5372"/>
<keyword evidence="2" id="KW-0805">Transcription regulation</keyword>
<dbReference type="SUPFAM" id="SSF53822">
    <property type="entry name" value="Periplasmic binding protein-like I"/>
    <property type="match status" value="1"/>
</dbReference>
<dbReference type="GO" id="GO:0003700">
    <property type="term" value="F:DNA-binding transcription factor activity"/>
    <property type="evidence" value="ECO:0007669"/>
    <property type="project" value="TreeGrafter"/>
</dbReference>
<dbReference type="Proteomes" id="UP000185003">
    <property type="component" value="Unassembled WGS sequence"/>
</dbReference>
<dbReference type="Pfam" id="PF00356">
    <property type="entry name" value="LacI"/>
    <property type="match status" value="1"/>
</dbReference>
<keyword evidence="7" id="KW-1185">Reference proteome</keyword>
<dbReference type="SMART" id="SM00354">
    <property type="entry name" value="HTH_LACI"/>
    <property type="match status" value="1"/>
</dbReference>
<keyword evidence="3" id="KW-0238">DNA-binding</keyword>
<dbReference type="InterPro" id="IPR046335">
    <property type="entry name" value="LacI/GalR-like_sensor"/>
</dbReference>
<dbReference type="PANTHER" id="PTHR30146">
    <property type="entry name" value="LACI-RELATED TRANSCRIPTIONAL REPRESSOR"/>
    <property type="match status" value="1"/>
</dbReference>
<name>A0A1N6K9E6_9BACT</name>
<evidence type="ECO:0000256" key="3">
    <source>
        <dbReference type="ARBA" id="ARBA00023125"/>
    </source>
</evidence>
<dbReference type="SUPFAM" id="SSF47413">
    <property type="entry name" value="lambda repressor-like DNA-binding domains"/>
    <property type="match status" value="1"/>
</dbReference>
<evidence type="ECO:0000256" key="2">
    <source>
        <dbReference type="ARBA" id="ARBA00023015"/>
    </source>
</evidence>
<dbReference type="InterPro" id="IPR010982">
    <property type="entry name" value="Lambda_DNA-bd_dom_sf"/>
</dbReference>
<dbReference type="CDD" id="cd19977">
    <property type="entry name" value="PBP1_EndR-like"/>
    <property type="match status" value="1"/>
</dbReference>
<evidence type="ECO:0000256" key="1">
    <source>
        <dbReference type="ARBA" id="ARBA00022491"/>
    </source>
</evidence>
<dbReference type="CDD" id="cd01392">
    <property type="entry name" value="HTH_LacI"/>
    <property type="match status" value="1"/>
</dbReference>
<evidence type="ECO:0000313" key="6">
    <source>
        <dbReference type="EMBL" id="SIO53214.1"/>
    </source>
</evidence>
<accession>A0A1N6K9E6</accession>
<dbReference type="PANTHER" id="PTHR30146:SF148">
    <property type="entry name" value="HTH-TYPE TRANSCRIPTIONAL REPRESSOR PURR-RELATED"/>
    <property type="match status" value="1"/>
</dbReference>
<dbReference type="RefSeq" id="WP_234979812.1">
    <property type="nucleotide sequence ID" value="NZ_FSRA01000002.1"/>
</dbReference>
<dbReference type="Gene3D" id="1.10.260.40">
    <property type="entry name" value="lambda repressor-like DNA-binding domains"/>
    <property type="match status" value="1"/>
</dbReference>
<feature type="domain" description="HTH lacI-type" evidence="5">
    <location>
        <begin position="11"/>
        <end position="68"/>
    </location>
</feature>
<dbReference type="GO" id="GO:0000976">
    <property type="term" value="F:transcription cis-regulatory region binding"/>
    <property type="evidence" value="ECO:0007669"/>
    <property type="project" value="TreeGrafter"/>
</dbReference>
<evidence type="ECO:0000313" key="7">
    <source>
        <dbReference type="Proteomes" id="UP000185003"/>
    </source>
</evidence>
<evidence type="ECO:0000259" key="5">
    <source>
        <dbReference type="PROSITE" id="PS50932"/>
    </source>
</evidence>
<dbReference type="PROSITE" id="PS50932">
    <property type="entry name" value="HTH_LACI_2"/>
    <property type="match status" value="1"/>
</dbReference>
<sequence length="345" mass="38406">MKEKGQEIKRLSLKDVARMAGVAPSTVSFVLNGKARQMRISDELAEKVLAVVKKTGYTPHSVAVNLRTGQSKTLGLMVESISGSFFAALARVIESEADKYGYNIVYCSTENNPQKGGDLIRMLGRQQVDGYLITPAPGMEKDIQQLQAHKRPVVLMDSYFPEVSVPYVLIDNAGGVKQGIKHLVGKGYKKIGFVTVDMELVQIQQRLQGYKDTLRDNDMPVRNKQILRLSYNIPREEAVKTIQDFIKDNKGMDAIFFSTNYLGILGLESIAGLGLRIPHDMAMICFDDHDIFRLYPPGITVVQQPIEEIAKTAMTLLMNQLDKSKPATRKNQVEVPGKFIQRGSA</sequence>
<protein>
    <submittedName>
        <fullName evidence="6">Transcriptional regulator, LacI family</fullName>
    </submittedName>
</protein>
<dbReference type="AlphaFoldDB" id="A0A1N6K9E6"/>
<keyword evidence="1" id="KW-0678">Repressor</keyword>
<dbReference type="Pfam" id="PF13377">
    <property type="entry name" value="Peripla_BP_3"/>
    <property type="match status" value="1"/>
</dbReference>
<evidence type="ECO:0000256" key="4">
    <source>
        <dbReference type="ARBA" id="ARBA00023163"/>
    </source>
</evidence>
<organism evidence="6 7">
    <name type="scientific">Chitinophaga niabensis</name>
    <dbReference type="NCBI Taxonomy" id="536979"/>
    <lineage>
        <taxon>Bacteria</taxon>
        <taxon>Pseudomonadati</taxon>
        <taxon>Bacteroidota</taxon>
        <taxon>Chitinophagia</taxon>
        <taxon>Chitinophagales</taxon>
        <taxon>Chitinophagaceae</taxon>
        <taxon>Chitinophaga</taxon>
    </lineage>
</organism>